<evidence type="ECO:0000256" key="1">
    <source>
        <dbReference type="ARBA" id="ARBA00001974"/>
    </source>
</evidence>
<accession>A0A1W7A1Z7</accession>
<feature type="domain" description="FAD-binding" evidence="4">
    <location>
        <begin position="20"/>
        <end position="356"/>
    </location>
</feature>
<dbReference type="InterPro" id="IPR036188">
    <property type="entry name" value="FAD/NAD-bd_sf"/>
</dbReference>
<evidence type="ECO:0000256" key="3">
    <source>
        <dbReference type="ARBA" id="ARBA00022827"/>
    </source>
</evidence>
<dbReference type="PANTHER" id="PTHR43004">
    <property type="entry name" value="TRK SYSTEM POTASSIUM UPTAKE PROTEIN"/>
    <property type="match status" value="1"/>
</dbReference>
<dbReference type="Pfam" id="PF01494">
    <property type="entry name" value="FAD_binding_3"/>
    <property type="match status" value="1"/>
</dbReference>
<dbReference type="PRINTS" id="PR00420">
    <property type="entry name" value="RNGMNOXGNASE"/>
</dbReference>
<evidence type="ECO:0000256" key="2">
    <source>
        <dbReference type="ARBA" id="ARBA00022630"/>
    </source>
</evidence>
<dbReference type="EMBL" id="CP021112">
    <property type="protein sequence ID" value="ARQ03075.1"/>
    <property type="molecule type" value="Genomic_DNA"/>
</dbReference>
<dbReference type="OrthoDB" id="9791689at2"/>
<dbReference type="Gene3D" id="3.30.70.2450">
    <property type="match status" value="1"/>
</dbReference>
<dbReference type="AlphaFoldDB" id="A0A1W7A1Z7"/>
<protein>
    <submittedName>
        <fullName evidence="5">FAD-dependent oxidoreductase</fullName>
    </submittedName>
</protein>
<reference evidence="5 6" key="1">
    <citation type="submission" date="2017-05" db="EMBL/GenBank/DDBJ databases">
        <title>Full genome sequence of Pseudorhodoplanes sinuspersici.</title>
        <authorList>
            <person name="Dastgheib S.M.M."/>
            <person name="Shavandi M."/>
            <person name="Tirandaz H."/>
        </authorList>
    </citation>
    <scope>NUCLEOTIDE SEQUENCE [LARGE SCALE GENOMIC DNA]</scope>
    <source>
        <strain evidence="5 6">RIPI110</strain>
    </source>
</reference>
<proteinExistence type="predicted"/>
<keyword evidence="6" id="KW-1185">Reference proteome</keyword>
<dbReference type="InterPro" id="IPR002938">
    <property type="entry name" value="FAD-bd"/>
</dbReference>
<dbReference type="GO" id="GO:0071949">
    <property type="term" value="F:FAD binding"/>
    <property type="evidence" value="ECO:0007669"/>
    <property type="project" value="InterPro"/>
</dbReference>
<dbReference type="Gene3D" id="3.50.50.60">
    <property type="entry name" value="FAD/NAD(P)-binding domain"/>
    <property type="match status" value="1"/>
</dbReference>
<dbReference type="GO" id="GO:0016709">
    <property type="term" value="F:oxidoreductase activity, acting on paired donors, with incorporation or reduction of molecular oxygen, NAD(P)H as one donor, and incorporation of one atom of oxygen"/>
    <property type="evidence" value="ECO:0007669"/>
    <property type="project" value="UniProtKB-ARBA"/>
</dbReference>
<dbReference type="Gene3D" id="3.40.30.120">
    <property type="match status" value="1"/>
</dbReference>
<keyword evidence="2" id="KW-0285">Flavoprotein</keyword>
<organism evidence="5 6">
    <name type="scientific">Pseudorhodoplanes sinuspersici</name>
    <dbReference type="NCBI Taxonomy" id="1235591"/>
    <lineage>
        <taxon>Bacteria</taxon>
        <taxon>Pseudomonadati</taxon>
        <taxon>Pseudomonadota</taxon>
        <taxon>Alphaproteobacteria</taxon>
        <taxon>Hyphomicrobiales</taxon>
        <taxon>Pseudorhodoplanes</taxon>
    </lineage>
</organism>
<evidence type="ECO:0000313" key="5">
    <source>
        <dbReference type="EMBL" id="ARQ03075.1"/>
    </source>
</evidence>
<dbReference type="NCBIfam" id="NF006002">
    <property type="entry name" value="PRK08132.1"/>
    <property type="match status" value="1"/>
</dbReference>
<dbReference type="PANTHER" id="PTHR43004:SF19">
    <property type="entry name" value="BINDING MONOOXYGENASE, PUTATIVE (JCVI)-RELATED"/>
    <property type="match status" value="1"/>
</dbReference>
<dbReference type="Proteomes" id="UP000194137">
    <property type="component" value="Chromosome"/>
</dbReference>
<sequence>MFHFGYRRSPDQGAATPVRHQVVIVGAGPVGLSMAIDLAQRGISSVLLDDADRIGEGSRGLCYSKRALEIWDRLGVGEKLVGMGVTWKLGKVYLGNEMVYAFDLLPEDGHKMPAFINLQQYYLEKALVDRVLELPSIDLRWRNRVTGMEKRNDGATLTIETPDGPYRLDAAWVIAADGARSTMRDLLGLEFKGHTFEEKFLIADLRMPADDIPTERRFWFDPPFHSGQSALMHRQPDESWRIDLQLGPDANIEEELKPESYEPRIRKMLGDRNFHIDWVSIYRFNCRRIDRFVHGRVVFVGDAAHQVSPFGARGANSGVEDAENLAWKLVAVLRGDAGENLIESYDLERTQAADENIGHSTRSTDFIAPRSPAERALRNAVLSLAPHAEFARRMVNSGRLSVASIYDTPLSTPDEESFGGSACLGGPALDAAMQTADGAACYLLENLSDRFELLYVANGSAPVVPDDIKLTVIGHDLIDARNDFQTRFDAEPGSAYLLRPDQHICARWRHPTFDKIAAARARALAR</sequence>
<dbReference type="SUPFAM" id="SSF51905">
    <property type="entry name" value="FAD/NAD(P)-binding domain"/>
    <property type="match status" value="1"/>
</dbReference>
<keyword evidence="3" id="KW-0274">FAD</keyword>
<dbReference type="KEGG" id="psin:CAK95_19995"/>
<evidence type="ECO:0000259" key="4">
    <source>
        <dbReference type="Pfam" id="PF01494"/>
    </source>
</evidence>
<gene>
    <name evidence="5" type="ORF">CAK95_19995</name>
</gene>
<dbReference type="InterPro" id="IPR050641">
    <property type="entry name" value="RIFMO-like"/>
</dbReference>
<comment type="cofactor">
    <cofactor evidence="1">
        <name>FAD</name>
        <dbReference type="ChEBI" id="CHEBI:57692"/>
    </cofactor>
</comment>
<dbReference type="STRING" id="1235591.CAK95_19995"/>
<evidence type="ECO:0000313" key="6">
    <source>
        <dbReference type="Proteomes" id="UP000194137"/>
    </source>
</evidence>
<name>A0A1W7A1Z7_9HYPH</name>